<organism evidence="1 2">
    <name type="scientific">Saccharopolyspora thermophila</name>
    <dbReference type="NCBI Taxonomy" id="89367"/>
    <lineage>
        <taxon>Bacteria</taxon>
        <taxon>Bacillati</taxon>
        <taxon>Actinomycetota</taxon>
        <taxon>Actinomycetes</taxon>
        <taxon>Pseudonocardiales</taxon>
        <taxon>Pseudonocardiaceae</taxon>
        <taxon>Saccharopolyspora</taxon>
    </lineage>
</organism>
<dbReference type="EMBL" id="BMMT01000002">
    <property type="protein sequence ID" value="GGI76806.1"/>
    <property type="molecule type" value="Genomic_DNA"/>
</dbReference>
<reference evidence="1 2" key="1">
    <citation type="journal article" date="2014" name="Int. J. Syst. Evol. Microbiol.">
        <title>Complete genome sequence of Corynebacterium casei LMG S-19264T (=DSM 44701T), isolated from a smear-ripened cheese.</title>
        <authorList>
            <consortium name="US DOE Joint Genome Institute (JGI-PGF)"/>
            <person name="Walter F."/>
            <person name="Albersmeier A."/>
            <person name="Kalinowski J."/>
            <person name="Ruckert C."/>
        </authorList>
    </citation>
    <scope>NUCLEOTIDE SEQUENCE [LARGE SCALE GENOMIC DNA]</scope>
    <source>
        <strain evidence="1 2">CGMCC 4.7206</strain>
    </source>
</reference>
<dbReference type="AlphaFoldDB" id="A0A917JMQ2"/>
<gene>
    <name evidence="1" type="ORF">GCM10011581_12400</name>
</gene>
<proteinExistence type="predicted"/>
<dbReference type="Proteomes" id="UP000597989">
    <property type="component" value="Unassembled WGS sequence"/>
</dbReference>
<accession>A0A917JMQ2</accession>
<comment type="caution">
    <text evidence="1">The sequence shown here is derived from an EMBL/GenBank/DDBJ whole genome shotgun (WGS) entry which is preliminary data.</text>
</comment>
<dbReference type="RefSeq" id="WP_188986242.1">
    <property type="nucleotide sequence ID" value="NZ_BMMT01000002.1"/>
</dbReference>
<dbReference type="NCBIfam" id="NF047838">
    <property type="entry name" value="SCO4402_fam"/>
    <property type="match status" value="1"/>
</dbReference>
<evidence type="ECO:0000313" key="2">
    <source>
        <dbReference type="Proteomes" id="UP000597989"/>
    </source>
</evidence>
<name>A0A917JMQ2_9PSEU</name>
<evidence type="ECO:0000313" key="1">
    <source>
        <dbReference type="EMBL" id="GGI76806.1"/>
    </source>
</evidence>
<dbReference type="Pfam" id="PF25656">
    <property type="entry name" value="DUF7945"/>
    <property type="match status" value="1"/>
</dbReference>
<dbReference type="InterPro" id="IPR057705">
    <property type="entry name" value="DUF7945"/>
</dbReference>
<protein>
    <submittedName>
        <fullName evidence="1">Uncharacterized protein</fullName>
    </submittedName>
</protein>
<sequence>MEDVEAVESPVDPIRFPDMRAEVVLAVKSLADPDYQQRVWIRHEYPHEGFYDDFTQNVHILFDDTCVLPEPHQRVGSVLFPNEVDVMKALGDVLDPLIDELGDASDAQYLAHPQWTEVVHRASNAYQVLHANDQR</sequence>